<organism evidence="1 2">
    <name type="scientific">Mucor velutinosus</name>
    <dbReference type="NCBI Taxonomy" id="708070"/>
    <lineage>
        <taxon>Eukaryota</taxon>
        <taxon>Fungi</taxon>
        <taxon>Fungi incertae sedis</taxon>
        <taxon>Mucoromycota</taxon>
        <taxon>Mucoromycotina</taxon>
        <taxon>Mucoromycetes</taxon>
        <taxon>Mucorales</taxon>
        <taxon>Mucorineae</taxon>
        <taxon>Mucoraceae</taxon>
        <taxon>Mucor</taxon>
    </lineage>
</organism>
<dbReference type="GeneID" id="89943848"/>
<evidence type="ECO:0000313" key="2">
    <source>
        <dbReference type="Proteomes" id="UP001304243"/>
    </source>
</evidence>
<dbReference type="Proteomes" id="UP001304243">
    <property type="component" value="Unassembled WGS sequence"/>
</dbReference>
<comment type="caution">
    <text evidence="1">The sequence shown here is derived from an EMBL/GenBank/DDBJ whole genome shotgun (WGS) entry which is preliminary data.</text>
</comment>
<sequence length="533" mass="61496">MLFLYHELMDCKSAIQYLNNTPSSLWDFKVVVGIIKAKNGCSNDKAFSALNNILKKNFDAAQTSFFITNWKSLISNFEKQREDPIRQTIQTQTNIDIGSVNTINNKNTNIIKRKRKLINRESFTSERRRKTFDEIFDESNEDSDTGSGFHMANDNDASSPIVADLPQVMDIDITHDLLSSLKARSTYHFEGEDIDFAEYKLACLHHLDKQGQVFLEPNFAEVIALSHCVLLKHGCYSETMINFFTLEKLENIHDSLKASYFGAQQDPLYNFSTAFIQKVENTLKGLSARNEDMIYTEIEGCKSLANTYLDKQLLKMVLELLEFLPKYPQPNVNEENLRVKCFNPSIKYFMNCKKFGITLTYPETSPDERKPRTDAIKRPDAIASFYEQVKTTHNGAFFEIKNDSYKSRKRILMVDLLKLVHYGKDALDAGVKTPILAQVIGFDVTFYLMKLESKGVYIMLEVCHVKLPSTIFEINAYLREMDKVQKLINILVANKEKELMREVNEKKMASYGTPRVERMVEQLTYKHSTDFFF</sequence>
<dbReference type="AlphaFoldDB" id="A0AAN7DKR1"/>
<protein>
    <submittedName>
        <fullName evidence="1">3',5'-cyclic-nucleotide phosphodiesterase (PDEase) (3':5'-CNP)</fullName>
        <ecNumber evidence="1">3.1.3.16</ecNumber>
    </submittedName>
</protein>
<keyword evidence="1" id="KW-0378">Hydrolase</keyword>
<name>A0AAN7DKR1_9FUNG</name>
<dbReference type="GO" id="GO:0004722">
    <property type="term" value="F:protein serine/threonine phosphatase activity"/>
    <property type="evidence" value="ECO:0007669"/>
    <property type="project" value="UniProtKB-EC"/>
</dbReference>
<keyword evidence="2" id="KW-1185">Reference proteome</keyword>
<reference evidence="1 2" key="1">
    <citation type="submission" date="2022-11" db="EMBL/GenBank/DDBJ databases">
        <title>Mucor velutinosus strain NIH1002 WGS.</title>
        <authorList>
            <person name="Subramanian P."/>
            <person name="Mullikin J.C."/>
            <person name="Segre J.A."/>
            <person name="Zelazny A.M."/>
        </authorList>
    </citation>
    <scope>NUCLEOTIDE SEQUENCE [LARGE SCALE GENOMIC DNA]</scope>
    <source>
        <strain evidence="1 2">NIH1002</strain>
    </source>
</reference>
<dbReference type="EC" id="3.1.3.16" evidence="1"/>
<gene>
    <name evidence="1" type="primary">CNA1_2</name>
    <name evidence="1" type="ORF">ATC70_000146</name>
</gene>
<proteinExistence type="predicted"/>
<evidence type="ECO:0000313" key="1">
    <source>
        <dbReference type="EMBL" id="KAK4516821.1"/>
    </source>
</evidence>
<dbReference type="EMBL" id="JASEJX010000013">
    <property type="protein sequence ID" value="KAK4516821.1"/>
    <property type="molecule type" value="Genomic_DNA"/>
</dbReference>
<dbReference type="RefSeq" id="XP_064683487.1">
    <property type="nucleotide sequence ID" value="XM_064819567.1"/>
</dbReference>
<accession>A0AAN7DKR1</accession>